<dbReference type="FunFam" id="1.10.630.10:FF:000182">
    <property type="entry name" value="Cytochrome P450 3A4"/>
    <property type="match status" value="1"/>
</dbReference>
<dbReference type="PRINTS" id="PR00463">
    <property type="entry name" value="EP450I"/>
</dbReference>
<evidence type="ECO:0000313" key="10">
    <source>
        <dbReference type="EMBL" id="CAF0996834.1"/>
    </source>
</evidence>
<evidence type="ECO:0000256" key="9">
    <source>
        <dbReference type="RuleBase" id="RU000461"/>
    </source>
</evidence>
<dbReference type="CDD" id="cd11055">
    <property type="entry name" value="CYP3A-like"/>
    <property type="match status" value="1"/>
</dbReference>
<protein>
    <recommendedName>
        <fullName evidence="12">Cytochrome P450</fullName>
    </recommendedName>
</protein>
<dbReference type="GO" id="GO:0020037">
    <property type="term" value="F:heme binding"/>
    <property type="evidence" value="ECO:0007669"/>
    <property type="project" value="InterPro"/>
</dbReference>
<dbReference type="GO" id="GO:0005506">
    <property type="term" value="F:iron ion binding"/>
    <property type="evidence" value="ECO:0007669"/>
    <property type="project" value="InterPro"/>
</dbReference>
<evidence type="ECO:0000313" key="11">
    <source>
        <dbReference type="Proteomes" id="UP000663828"/>
    </source>
</evidence>
<evidence type="ECO:0000256" key="1">
    <source>
        <dbReference type="ARBA" id="ARBA00001971"/>
    </source>
</evidence>
<dbReference type="GO" id="GO:0004497">
    <property type="term" value="F:monooxygenase activity"/>
    <property type="evidence" value="ECO:0007669"/>
    <property type="project" value="UniProtKB-KW"/>
</dbReference>
<dbReference type="Gene3D" id="1.10.630.10">
    <property type="entry name" value="Cytochrome P450"/>
    <property type="match status" value="1"/>
</dbReference>
<dbReference type="Proteomes" id="UP000663828">
    <property type="component" value="Unassembled WGS sequence"/>
</dbReference>
<dbReference type="EMBL" id="CAJNOR010000744">
    <property type="protein sequence ID" value="CAF0996834.1"/>
    <property type="molecule type" value="Genomic_DNA"/>
</dbReference>
<dbReference type="PROSITE" id="PS00086">
    <property type="entry name" value="CYTOCHROME_P450"/>
    <property type="match status" value="1"/>
</dbReference>
<reference evidence="10" key="1">
    <citation type="submission" date="2021-02" db="EMBL/GenBank/DDBJ databases">
        <authorList>
            <person name="Nowell W R."/>
        </authorList>
    </citation>
    <scope>NUCLEOTIDE SEQUENCE</scope>
</reference>
<keyword evidence="7 9" id="KW-0503">Monooxygenase</keyword>
<evidence type="ECO:0000256" key="5">
    <source>
        <dbReference type="ARBA" id="ARBA00023002"/>
    </source>
</evidence>
<dbReference type="PANTHER" id="PTHR24292:SF102">
    <property type="entry name" value="CYTOCHROME P450 FAMILY-RELATED"/>
    <property type="match status" value="1"/>
</dbReference>
<sequence length="519" mass="60151">MFIIVAIVAILIYRLISYLWTLKSSYEYFKLRNIPGPPPRFFFGHYLTLWNTPSYPTQIREWTHQYGSIYGLFEGRRPMYVVSDVDVLQEVFIKQFSSFHSRRTNLLIDILKHKGANLFTAHANEWRRQRHVINPTFTTLKLKSMIPLMNKCIESMIVKIDEISGKEFNIYALYKRLTMDIICHCAFGINTDMQNDVSNIYMKQAMACFATDPEMFLIVKLSNVLPFLNPLLARTMQSGICLVNTLSKHVPSLISPIEAIPIFWFIERVEALIKQRLASGEKRTDLLQLMLDAAAHDDVKNDKTDDSMSRHLHHTEVVMNVFLFMIAGFETTSAVLAYSTYVLATHSDIQTKLRTEINQSWREDDDELNYEIISDMTYMDYFVREVLRMYRISGQNSTRLCDATTTVCNHQIDKGCVILVDVYAVHYSAELWGPDDPNLFIPERHAVKRHPVAFMGFGIGPRNCVGMRFALMELKMCLARLLRTYDILPGEKIEKGMIHQKPSILRPEAIYVQLHRRST</sequence>
<dbReference type="SUPFAM" id="SSF48264">
    <property type="entry name" value="Cytochrome P450"/>
    <property type="match status" value="1"/>
</dbReference>
<dbReference type="GO" id="GO:0016705">
    <property type="term" value="F:oxidoreductase activity, acting on paired donors, with incorporation or reduction of molecular oxygen"/>
    <property type="evidence" value="ECO:0007669"/>
    <property type="project" value="InterPro"/>
</dbReference>
<evidence type="ECO:0000256" key="4">
    <source>
        <dbReference type="ARBA" id="ARBA00022723"/>
    </source>
</evidence>
<comment type="similarity">
    <text evidence="2 9">Belongs to the cytochrome P450 family.</text>
</comment>
<dbReference type="AlphaFoldDB" id="A0A814GIC9"/>
<evidence type="ECO:0000256" key="3">
    <source>
        <dbReference type="ARBA" id="ARBA00022617"/>
    </source>
</evidence>
<dbReference type="PRINTS" id="PR00385">
    <property type="entry name" value="P450"/>
</dbReference>
<proteinExistence type="inferred from homology"/>
<evidence type="ECO:0000256" key="8">
    <source>
        <dbReference type="PIRSR" id="PIRSR602401-1"/>
    </source>
</evidence>
<keyword evidence="4 8" id="KW-0479">Metal-binding</keyword>
<evidence type="ECO:0000256" key="2">
    <source>
        <dbReference type="ARBA" id="ARBA00010617"/>
    </source>
</evidence>
<dbReference type="PANTHER" id="PTHR24292">
    <property type="entry name" value="CYTOCHROME P450"/>
    <property type="match status" value="1"/>
</dbReference>
<keyword evidence="11" id="KW-1185">Reference proteome</keyword>
<dbReference type="InterPro" id="IPR002401">
    <property type="entry name" value="Cyt_P450_E_grp-I"/>
</dbReference>
<name>A0A814GIC9_ADIRI</name>
<evidence type="ECO:0008006" key="12">
    <source>
        <dbReference type="Google" id="ProtNLM"/>
    </source>
</evidence>
<dbReference type="InterPro" id="IPR017972">
    <property type="entry name" value="Cyt_P450_CS"/>
</dbReference>
<dbReference type="InterPro" id="IPR050476">
    <property type="entry name" value="Insect_CytP450_Detox"/>
</dbReference>
<keyword evidence="6 8" id="KW-0408">Iron</keyword>
<gene>
    <name evidence="10" type="ORF">XAT740_LOCUS12991</name>
</gene>
<feature type="binding site" description="axial binding residue" evidence="8">
    <location>
        <position position="464"/>
    </location>
    <ligand>
        <name>heme</name>
        <dbReference type="ChEBI" id="CHEBI:30413"/>
    </ligand>
    <ligandPart>
        <name>Fe</name>
        <dbReference type="ChEBI" id="CHEBI:18248"/>
    </ligandPart>
</feature>
<evidence type="ECO:0000256" key="7">
    <source>
        <dbReference type="ARBA" id="ARBA00023033"/>
    </source>
</evidence>
<accession>A0A814GIC9</accession>
<dbReference type="InterPro" id="IPR001128">
    <property type="entry name" value="Cyt_P450"/>
</dbReference>
<comment type="caution">
    <text evidence="10">The sequence shown here is derived from an EMBL/GenBank/DDBJ whole genome shotgun (WGS) entry which is preliminary data.</text>
</comment>
<comment type="cofactor">
    <cofactor evidence="1 8">
        <name>heme</name>
        <dbReference type="ChEBI" id="CHEBI:30413"/>
    </cofactor>
</comment>
<dbReference type="Pfam" id="PF00067">
    <property type="entry name" value="p450"/>
    <property type="match status" value="1"/>
</dbReference>
<keyword evidence="3 8" id="KW-0349">Heme</keyword>
<dbReference type="InterPro" id="IPR036396">
    <property type="entry name" value="Cyt_P450_sf"/>
</dbReference>
<keyword evidence="5 9" id="KW-0560">Oxidoreductase</keyword>
<organism evidence="10 11">
    <name type="scientific">Adineta ricciae</name>
    <name type="common">Rotifer</name>
    <dbReference type="NCBI Taxonomy" id="249248"/>
    <lineage>
        <taxon>Eukaryota</taxon>
        <taxon>Metazoa</taxon>
        <taxon>Spiralia</taxon>
        <taxon>Gnathifera</taxon>
        <taxon>Rotifera</taxon>
        <taxon>Eurotatoria</taxon>
        <taxon>Bdelloidea</taxon>
        <taxon>Adinetida</taxon>
        <taxon>Adinetidae</taxon>
        <taxon>Adineta</taxon>
    </lineage>
</organism>
<evidence type="ECO:0000256" key="6">
    <source>
        <dbReference type="ARBA" id="ARBA00023004"/>
    </source>
</evidence>